<dbReference type="InterPro" id="IPR051844">
    <property type="entry name" value="USH2_Complex_Protein"/>
</dbReference>
<comment type="subunit">
    <text evidence="13">Part of the IMAC/intermicrovillar adhesion complex/intermicrovillar tip-link complex composed of ANKS4B, MYO7B, USH1C, CDHR2 and CDHR5. Part of a complex composed of USH1C, USH1G and MYO7A. Interacts with F-actin. Interacts with USH2A. Interacts with SLC4A7. Interacts (via PDZ1 domain) with the C-terminus of USHBP1. Interacts (via N-terminus and PDZ 2 domain) with CDH23. Interacts with USH1G. Interacts with MYO7B. Interacts with CDHR2 and CDHR5; may mediate their interaction with MYO7B at the microvilli tip. Interacts (via PDZ 1 domain) with ANKS4B. Interacts (via PDZ 1 domain) with DOCK4.</text>
</comment>
<keyword evidence="10" id="KW-0206">Cytoskeleton</keyword>
<dbReference type="SUPFAM" id="SSF50156">
    <property type="entry name" value="PDZ domain-like"/>
    <property type="match status" value="3"/>
</dbReference>
<feature type="domain" description="PDZ" evidence="16">
    <location>
        <begin position="457"/>
        <end position="530"/>
    </location>
</feature>
<feature type="domain" description="PDZ" evidence="16">
    <location>
        <begin position="214"/>
        <end position="284"/>
    </location>
</feature>
<dbReference type="PANTHER" id="PTHR23116:SF36">
    <property type="entry name" value="HARMONIN"/>
    <property type="match status" value="1"/>
</dbReference>
<dbReference type="Pfam" id="PF21219">
    <property type="entry name" value="USH1C_N"/>
    <property type="match status" value="1"/>
</dbReference>
<keyword evidence="8" id="KW-0221">Differentiation</keyword>
<dbReference type="CDD" id="cd06737">
    <property type="entry name" value="PDZ1_harmonin"/>
    <property type="match status" value="1"/>
</dbReference>
<dbReference type="GO" id="GO:0001917">
    <property type="term" value="C:photoreceptor inner segment"/>
    <property type="evidence" value="ECO:0007669"/>
    <property type="project" value="TreeGrafter"/>
</dbReference>
<dbReference type="Proteomes" id="UP001311232">
    <property type="component" value="Unassembled WGS sequence"/>
</dbReference>
<dbReference type="CDD" id="cd06738">
    <property type="entry name" value="PDZ2_harmonin"/>
    <property type="match status" value="1"/>
</dbReference>
<dbReference type="FunFam" id="2.30.42.10:FF:000071">
    <property type="entry name" value="harmonin isoform X1"/>
    <property type="match status" value="1"/>
</dbReference>
<dbReference type="GO" id="GO:1904106">
    <property type="term" value="P:protein localization to microvillus"/>
    <property type="evidence" value="ECO:0007669"/>
    <property type="project" value="UniProtKB-ARBA"/>
</dbReference>
<reference evidence="17 18" key="1">
    <citation type="submission" date="2021-06" db="EMBL/GenBank/DDBJ databases">
        <authorList>
            <person name="Palmer J.M."/>
        </authorList>
    </citation>
    <scope>NUCLEOTIDE SEQUENCE [LARGE SCALE GENOMIC DNA]</scope>
    <source>
        <strain evidence="17 18">MEX-2019</strain>
        <tissue evidence="17">Muscle</tissue>
    </source>
</reference>
<dbReference type="GO" id="GO:0005856">
    <property type="term" value="C:cytoskeleton"/>
    <property type="evidence" value="ECO:0007669"/>
    <property type="project" value="UniProtKB-SubCell"/>
</dbReference>
<evidence type="ECO:0000256" key="15">
    <source>
        <dbReference type="SAM" id="MobiDB-lite"/>
    </source>
</evidence>
<dbReference type="InterPro" id="IPR030237">
    <property type="entry name" value="Harmonin_N"/>
</dbReference>
<keyword evidence="7" id="KW-1009">Hearing</keyword>
<dbReference type="GO" id="GO:0060122">
    <property type="term" value="P:inner ear receptor cell stereocilium organization"/>
    <property type="evidence" value="ECO:0007669"/>
    <property type="project" value="TreeGrafter"/>
</dbReference>
<evidence type="ECO:0000259" key="16">
    <source>
        <dbReference type="PROSITE" id="PS50106"/>
    </source>
</evidence>
<dbReference type="EMBL" id="JAHHUM010000389">
    <property type="protein sequence ID" value="KAK5620165.1"/>
    <property type="molecule type" value="Genomic_DNA"/>
</dbReference>
<evidence type="ECO:0000256" key="3">
    <source>
        <dbReference type="ARBA" id="ARBA00004514"/>
    </source>
</evidence>
<evidence type="ECO:0000256" key="8">
    <source>
        <dbReference type="ARBA" id="ARBA00022782"/>
    </source>
</evidence>
<feature type="domain" description="PDZ" evidence="16">
    <location>
        <begin position="87"/>
        <end position="155"/>
    </location>
</feature>
<dbReference type="InterPro" id="IPR036034">
    <property type="entry name" value="PDZ_sf"/>
</dbReference>
<evidence type="ECO:0000256" key="1">
    <source>
        <dbReference type="ARBA" id="ARBA00004105"/>
    </source>
</evidence>
<dbReference type="InterPro" id="IPR001478">
    <property type="entry name" value="PDZ"/>
</dbReference>
<evidence type="ECO:0000256" key="7">
    <source>
        <dbReference type="ARBA" id="ARBA00022740"/>
    </source>
</evidence>
<comment type="subcellular location">
    <subcellularLocation>
        <location evidence="1">Cell projection</location>
        <location evidence="1">Microvillus</location>
    </subcellularLocation>
    <subcellularLocation>
        <location evidence="2">Cytoplasm</location>
        <location evidence="2">Cytoskeleton</location>
    </subcellularLocation>
    <subcellularLocation>
        <location evidence="3">Cytoplasm</location>
        <location evidence="3">Cytosol</location>
    </subcellularLocation>
</comment>
<protein>
    <recommendedName>
        <fullName evidence="14">Harmonin</fullName>
    </recommendedName>
</protein>
<dbReference type="GO" id="GO:0005902">
    <property type="term" value="C:microvillus"/>
    <property type="evidence" value="ECO:0007669"/>
    <property type="project" value="UniProtKB-SubCell"/>
</dbReference>
<dbReference type="GO" id="GO:0005929">
    <property type="term" value="C:cilium"/>
    <property type="evidence" value="ECO:0007669"/>
    <property type="project" value="TreeGrafter"/>
</dbReference>
<dbReference type="SMART" id="SM00228">
    <property type="entry name" value="PDZ"/>
    <property type="match status" value="3"/>
</dbReference>
<organism evidence="17 18">
    <name type="scientific">Crenichthys baileyi</name>
    <name type="common">White River springfish</name>
    <dbReference type="NCBI Taxonomy" id="28760"/>
    <lineage>
        <taxon>Eukaryota</taxon>
        <taxon>Metazoa</taxon>
        <taxon>Chordata</taxon>
        <taxon>Craniata</taxon>
        <taxon>Vertebrata</taxon>
        <taxon>Euteleostomi</taxon>
        <taxon>Actinopterygii</taxon>
        <taxon>Neopterygii</taxon>
        <taxon>Teleostei</taxon>
        <taxon>Neoteleostei</taxon>
        <taxon>Acanthomorphata</taxon>
        <taxon>Ovalentaria</taxon>
        <taxon>Atherinomorphae</taxon>
        <taxon>Cyprinodontiformes</taxon>
        <taxon>Goodeidae</taxon>
        <taxon>Crenichthys</taxon>
    </lineage>
</organism>
<dbReference type="GO" id="GO:0032426">
    <property type="term" value="C:stereocilium tip"/>
    <property type="evidence" value="ECO:0007669"/>
    <property type="project" value="TreeGrafter"/>
</dbReference>
<dbReference type="CDD" id="cd06739">
    <property type="entry name" value="PDZ3_harmonin"/>
    <property type="match status" value="1"/>
</dbReference>
<dbReference type="GO" id="GO:0050885">
    <property type="term" value="P:neuromuscular process controlling balance"/>
    <property type="evidence" value="ECO:0007669"/>
    <property type="project" value="UniProtKB-ARBA"/>
</dbReference>
<evidence type="ECO:0000256" key="4">
    <source>
        <dbReference type="ARBA" id="ARBA00022490"/>
    </source>
</evidence>
<keyword evidence="4" id="KW-0963">Cytoplasm</keyword>
<dbReference type="GO" id="GO:0002093">
    <property type="term" value="P:auditory receptor cell morphogenesis"/>
    <property type="evidence" value="ECO:0007669"/>
    <property type="project" value="TreeGrafter"/>
</dbReference>
<evidence type="ECO:0000256" key="10">
    <source>
        <dbReference type="ARBA" id="ARBA00023212"/>
    </source>
</evidence>
<dbReference type="GO" id="GO:0005829">
    <property type="term" value="C:cytosol"/>
    <property type="evidence" value="ECO:0007669"/>
    <property type="project" value="UniProtKB-SubCell"/>
</dbReference>
<dbReference type="GO" id="GO:0002142">
    <property type="term" value="C:stereocilia ankle link complex"/>
    <property type="evidence" value="ECO:0007669"/>
    <property type="project" value="TreeGrafter"/>
</dbReference>
<dbReference type="Gene3D" id="2.30.42.10">
    <property type="match status" value="3"/>
</dbReference>
<dbReference type="Gene3D" id="1.20.1160.20">
    <property type="match status" value="1"/>
</dbReference>
<dbReference type="PROSITE" id="PS50106">
    <property type="entry name" value="PDZ"/>
    <property type="match status" value="3"/>
</dbReference>
<dbReference type="GO" id="GO:0046549">
    <property type="term" value="P:retinal cone cell development"/>
    <property type="evidence" value="ECO:0007669"/>
    <property type="project" value="TreeGrafter"/>
</dbReference>
<evidence type="ECO:0000256" key="12">
    <source>
        <dbReference type="ARBA" id="ARBA00056915"/>
    </source>
</evidence>
<evidence type="ECO:0000313" key="18">
    <source>
        <dbReference type="Proteomes" id="UP001311232"/>
    </source>
</evidence>
<comment type="function">
    <text evidence="12">Anchoring/scaffolding protein that is a part of the functional network formed by USH1C, USH1G, CDH23 and MYO7A that mediates mechanotransduction in cochlear hair cells. Required for normal development and maintenance of cochlear hair cell bundles. As part of the intermicrovillar adhesion complex/IMAC plays a role in brush border differentiation, controlling microvilli organization and length. Probably plays a central regulatory role in the assembly of the complex, recruiting CDHR2, CDHR5 and MYO7B to the microvilli tips.</text>
</comment>
<evidence type="ECO:0000256" key="5">
    <source>
        <dbReference type="ARBA" id="ARBA00022553"/>
    </source>
</evidence>
<dbReference type="FunFam" id="2.30.42.10:FF:000104">
    <property type="entry name" value="harmonin isoform X2"/>
    <property type="match status" value="1"/>
</dbReference>
<keyword evidence="9" id="KW-0175">Coiled coil</keyword>
<accession>A0AAV9SFN1</accession>
<dbReference type="GO" id="GO:0005886">
    <property type="term" value="C:plasma membrane"/>
    <property type="evidence" value="ECO:0007669"/>
    <property type="project" value="TreeGrafter"/>
</dbReference>
<dbReference type="FunFam" id="2.30.42.10:FF:000062">
    <property type="entry name" value="harmonin isoform X1"/>
    <property type="match status" value="1"/>
</dbReference>
<dbReference type="GO" id="GO:0005903">
    <property type="term" value="C:brush border"/>
    <property type="evidence" value="ECO:0007669"/>
    <property type="project" value="UniProtKB-ARBA"/>
</dbReference>
<keyword evidence="5" id="KW-0597">Phosphoprotein</keyword>
<evidence type="ECO:0000256" key="9">
    <source>
        <dbReference type="ARBA" id="ARBA00023054"/>
    </source>
</evidence>
<dbReference type="GO" id="GO:1904970">
    <property type="term" value="P:brush border assembly"/>
    <property type="evidence" value="ECO:0007669"/>
    <property type="project" value="UniProtKB-ARBA"/>
</dbReference>
<dbReference type="FunFam" id="1.20.1160.20:FF:000001">
    <property type="entry name" value="harmonin isoform X1"/>
    <property type="match status" value="1"/>
</dbReference>
<evidence type="ECO:0000256" key="14">
    <source>
        <dbReference type="ARBA" id="ARBA00073777"/>
    </source>
</evidence>
<keyword evidence="18" id="KW-1185">Reference proteome</keyword>
<name>A0AAV9SFN1_9TELE</name>
<dbReference type="CDD" id="cd07353">
    <property type="entry name" value="harmonin_N"/>
    <property type="match status" value="1"/>
</dbReference>
<keyword evidence="6" id="KW-0677">Repeat</keyword>
<evidence type="ECO:0000313" key="17">
    <source>
        <dbReference type="EMBL" id="KAK5620165.1"/>
    </source>
</evidence>
<evidence type="ECO:0000256" key="6">
    <source>
        <dbReference type="ARBA" id="ARBA00022737"/>
    </source>
</evidence>
<evidence type="ECO:0000256" key="2">
    <source>
        <dbReference type="ARBA" id="ARBA00004245"/>
    </source>
</evidence>
<proteinExistence type="predicted"/>
<evidence type="ECO:0000256" key="11">
    <source>
        <dbReference type="ARBA" id="ARBA00023273"/>
    </source>
</evidence>
<evidence type="ECO:0000256" key="13">
    <source>
        <dbReference type="ARBA" id="ARBA00064828"/>
    </source>
</evidence>
<dbReference type="PANTHER" id="PTHR23116">
    <property type="entry name" value="PDZ DOMAIN CONTAINING WHIRLIN AND HARMONIN-RELATED"/>
    <property type="match status" value="1"/>
</dbReference>
<feature type="compositionally biased region" description="Acidic residues" evidence="15">
    <location>
        <begin position="422"/>
        <end position="432"/>
    </location>
</feature>
<feature type="region of interest" description="Disordered" evidence="15">
    <location>
        <begin position="370"/>
        <end position="441"/>
    </location>
</feature>
<keyword evidence="11" id="KW-0966">Cell projection</keyword>
<dbReference type="GO" id="GO:0007605">
    <property type="term" value="P:sensory perception of sound"/>
    <property type="evidence" value="ECO:0007669"/>
    <property type="project" value="UniProtKB-KW"/>
</dbReference>
<dbReference type="AlphaFoldDB" id="A0AAV9SFN1"/>
<sequence length="557" mass="62311">MERKVARDFRHKVELLIENEAEKDYLYDVLRMYHQSMNLPVLVGDLKLVINEPKRLPLFDTIRPLIPLKHQVEYDQLTPKRSRKLKEVRLDRSHRDGLGLSVRGGLEFGCGLYISQIFKDGQAYNVGLQVGDEIVRINGYSISSCIHEEVISLIKTKKIVSLKVRHVGMIPVKSSSNEPLKWQFVDQFVSESGEKRSSVAGLASIGGKEIKEKKVFLSLVGTKGMGISISSGPTQKPGIYISNVKPGSLSAEVGLEVGDQIVEVNGEDFTTVDHKVAVKVLKSSRSLTITVLTGAGKELFMTDEERLGVEARRELDRQELMHQKKVAMETNKIIKEQQEKERQRKMEISQKLAEEEEHYKSEMEKIEAAEKKHNREWEEDWGSEDRPKSPRSPKNSPHVPPEMKTTPSPKAKSSLGGASFFTEEEEEDEEDNQGFQKYEDDFDPYSMFSSDQIDGRDVRLLRIKKAGQLDVALEGGADSPLGKLVVSSVYEGGAADKHGGVVPGDELMAVNGKILIDATLAEGQNSLARAWNSGGDWIDVVIAVSPPKDYEDEVTFF</sequence>
<comment type="caution">
    <text evidence="17">The sequence shown here is derived from an EMBL/GenBank/DDBJ whole genome shotgun (WGS) entry which is preliminary data.</text>
</comment>
<gene>
    <name evidence="17" type="primary">USH1C</name>
    <name evidence="17" type="ORF">CRENBAI_001236</name>
</gene>
<dbReference type="Pfam" id="PF00595">
    <property type="entry name" value="PDZ"/>
    <property type="match status" value="3"/>
</dbReference>